<accession>A0A0F9I054</accession>
<dbReference type="AlphaFoldDB" id="A0A0F9I054"/>
<dbReference type="EMBL" id="LAZR01020884">
    <property type="protein sequence ID" value="KKL87250.1"/>
    <property type="molecule type" value="Genomic_DNA"/>
</dbReference>
<sequence length="284" mass="29914">MSGGILNASDWSTAANWSSASKPVNNDDTIVPNTLNDNVTMSADESDLDVDLLHVQKGFTGTFGTSASPLVFAADLIKVFGSSGFYMEVGDGTTSSGITDEIRLQMRTHNTPVELGKEAAASLGQFERIICQRGLITLKGNIAFTATSVVEVGFMADQAGDVRVIIGSGAGTLPNLRMNGGRVTSDGAITTATVCNGILTQDTAAVTTVFVYRGGRLELNGSGTVATTVVIYDGGWLDLLQTSFQKTITTLYLFPGANIIWDQNLSGSPGLHTITNPFDMRNAE</sequence>
<name>A0A0F9I054_9ZZZZ</name>
<gene>
    <name evidence="1" type="ORF">LCGC14_1936580</name>
</gene>
<evidence type="ECO:0000313" key="1">
    <source>
        <dbReference type="EMBL" id="KKL87250.1"/>
    </source>
</evidence>
<reference evidence="1" key="1">
    <citation type="journal article" date="2015" name="Nature">
        <title>Complex archaea that bridge the gap between prokaryotes and eukaryotes.</title>
        <authorList>
            <person name="Spang A."/>
            <person name="Saw J.H."/>
            <person name="Jorgensen S.L."/>
            <person name="Zaremba-Niedzwiedzka K."/>
            <person name="Martijn J."/>
            <person name="Lind A.E."/>
            <person name="van Eijk R."/>
            <person name="Schleper C."/>
            <person name="Guy L."/>
            <person name="Ettema T.J."/>
        </authorList>
    </citation>
    <scope>NUCLEOTIDE SEQUENCE</scope>
</reference>
<protein>
    <submittedName>
        <fullName evidence="1">Uncharacterized protein</fullName>
    </submittedName>
</protein>
<comment type="caution">
    <text evidence="1">The sequence shown here is derived from an EMBL/GenBank/DDBJ whole genome shotgun (WGS) entry which is preliminary data.</text>
</comment>
<proteinExistence type="predicted"/>
<organism evidence="1">
    <name type="scientific">marine sediment metagenome</name>
    <dbReference type="NCBI Taxonomy" id="412755"/>
    <lineage>
        <taxon>unclassified sequences</taxon>
        <taxon>metagenomes</taxon>
        <taxon>ecological metagenomes</taxon>
    </lineage>
</organism>